<evidence type="ECO:0000256" key="2">
    <source>
        <dbReference type="ARBA" id="ARBA00006597"/>
    </source>
</evidence>
<reference evidence="14 15" key="1">
    <citation type="submission" date="2016-10" db="EMBL/GenBank/DDBJ databases">
        <title>Actinomyces aegypiusis sp. nov., isolated from the Aegypius monachus in Qinghai Tibet Plateau China.</title>
        <authorList>
            <person name="Wang Y."/>
        </authorList>
    </citation>
    <scope>NUCLEOTIDE SEQUENCE [LARGE SCALE GENOMIC DNA]</scope>
    <source>
        <strain evidence="14 15">VUL4_3</strain>
    </source>
</reference>
<dbReference type="HAMAP" id="MF_01479">
    <property type="entry name" value="WhiB"/>
    <property type="match status" value="1"/>
</dbReference>
<keyword evidence="15" id="KW-1185">Reference proteome</keyword>
<comment type="function">
    <text evidence="11">Acts as a transcriptional regulator. Probably redox-responsive. The apo- but not holo-form probably binds DNA.</text>
</comment>
<dbReference type="GO" id="GO:0035731">
    <property type="term" value="F:dinitrosyl-iron complex binding"/>
    <property type="evidence" value="ECO:0007669"/>
    <property type="project" value="UniProtKB-UniRule"/>
</dbReference>
<protein>
    <recommendedName>
        <fullName evidence="11">Transcriptional regulator WhiB</fullName>
    </recommendedName>
</protein>
<comment type="PTM">
    <text evidence="11">The Fe-S cluster can be nitrosylated by nitric oxide (NO).</text>
</comment>
<comment type="cofactor">
    <cofactor evidence="11">
        <name>[4Fe-4S] cluster</name>
        <dbReference type="ChEBI" id="CHEBI:49883"/>
    </cofactor>
    <text evidence="11">Binds 1 [4Fe-4S] cluster per subunit. Following nitrosylation of the [4Fe-4S] cluster binds 1 [4Fe-8(NO)] cluster per subunit.</text>
</comment>
<keyword evidence="8 11" id="KW-0238">DNA-binding</keyword>
<keyword evidence="7 11" id="KW-0805">Transcription regulation</keyword>
<dbReference type="GO" id="GO:0003677">
    <property type="term" value="F:DNA binding"/>
    <property type="evidence" value="ECO:0007669"/>
    <property type="project" value="UniProtKB-UniRule"/>
</dbReference>
<feature type="compositionally biased region" description="Polar residues" evidence="12">
    <location>
        <begin position="75"/>
        <end position="88"/>
    </location>
</feature>
<dbReference type="GO" id="GO:0045454">
    <property type="term" value="P:cell redox homeostasis"/>
    <property type="evidence" value="ECO:0007669"/>
    <property type="project" value="TreeGrafter"/>
</dbReference>
<evidence type="ECO:0000256" key="12">
    <source>
        <dbReference type="SAM" id="MobiDB-lite"/>
    </source>
</evidence>
<evidence type="ECO:0000256" key="1">
    <source>
        <dbReference type="ARBA" id="ARBA00004496"/>
    </source>
</evidence>
<feature type="binding site" evidence="11">
    <location>
        <position position="9"/>
    </location>
    <ligand>
        <name>[4Fe-4S] cluster</name>
        <dbReference type="ChEBI" id="CHEBI:49883"/>
    </ligand>
</feature>
<evidence type="ECO:0000313" key="15">
    <source>
        <dbReference type="Proteomes" id="UP000176288"/>
    </source>
</evidence>
<keyword evidence="11" id="KW-0963">Cytoplasm</keyword>
<evidence type="ECO:0000256" key="5">
    <source>
        <dbReference type="ARBA" id="ARBA00023004"/>
    </source>
</evidence>
<evidence type="ECO:0000256" key="11">
    <source>
        <dbReference type="HAMAP-Rule" id="MF_01479"/>
    </source>
</evidence>
<evidence type="ECO:0000256" key="6">
    <source>
        <dbReference type="ARBA" id="ARBA00023014"/>
    </source>
</evidence>
<comment type="subcellular location">
    <subcellularLocation>
        <location evidence="1 11">Cytoplasm</location>
    </subcellularLocation>
</comment>
<dbReference type="PANTHER" id="PTHR38839">
    <property type="entry name" value="TRANSCRIPTIONAL REGULATOR WHID-RELATED"/>
    <property type="match status" value="1"/>
</dbReference>
<accession>A0A1D9MJA8</accession>
<keyword evidence="6 11" id="KW-0411">Iron-sulfur</keyword>
<dbReference type="PROSITE" id="PS51674">
    <property type="entry name" value="4FE4S_WBL"/>
    <property type="match status" value="1"/>
</dbReference>
<name>A0A1D9MJA8_9ACTO</name>
<dbReference type="GO" id="GO:0051539">
    <property type="term" value="F:4 iron, 4 sulfur cluster binding"/>
    <property type="evidence" value="ECO:0007669"/>
    <property type="project" value="UniProtKB-UniRule"/>
</dbReference>
<evidence type="ECO:0000256" key="9">
    <source>
        <dbReference type="ARBA" id="ARBA00023157"/>
    </source>
</evidence>
<keyword evidence="3 11" id="KW-0004">4Fe-4S</keyword>
<dbReference type="KEGG" id="avu:BK816_02875"/>
<dbReference type="RefSeq" id="WP_071163838.1">
    <property type="nucleotide sequence ID" value="NZ_CP017812.1"/>
</dbReference>
<feature type="domain" description="4Fe-4S Wbl-type" evidence="13">
    <location>
        <begin position="8"/>
        <end position="70"/>
    </location>
</feature>
<dbReference type="GO" id="GO:0047134">
    <property type="term" value="F:protein-disulfide reductase [NAD(P)H] activity"/>
    <property type="evidence" value="ECO:0007669"/>
    <property type="project" value="TreeGrafter"/>
</dbReference>
<dbReference type="GO" id="GO:0045892">
    <property type="term" value="P:negative regulation of DNA-templated transcription"/>
    <property type="evidence" value="ECO:0007669"/>
    <property type="project" value="TreeGrafter"/>
</dbReference>
<evidence type="ECO:0000256" key="10">
    <source>
        <dbReference type="ARBA" id="ARBA00023163"/>
    </source>
</evidence>
<dbReference type="STRING" id="1912795.BK816_02875"/>
<evidence type="ECO:0000256" key="4">
    <source>
        <dbReference type="ARBA" id="ARBA00022723"/>
    </source>
</evidence>
<dbReference type="InterPro" id="IPR034768">
    <property type="entry name" value="4FE4S_WBL"/>
</dbReference>
<organism evidence="14 15">
    <name type="scientific">Boudabousia tangfeifanii</name>
    <dbReference type="NCBI Taxonomy" id="1912795"/>
    <lineage>
        <taxon>Bacteria</taxon>
        <taxon>Bacillati</taxon>
        <taxon>Actinomycetota</taxon>
        <taxon>Actinomycetes</taxon>
        <taxon>Actinomycetales</taxon>
        <taxon>Actinomycetaceae</taxon>
        <taxon>Boudabousia</taxon>
    </lineage>
</organism>
<evidence type="ECO:0000313" key="14">
    <source>
        <dbReference type="EMBL" id="AOZ72372.1"/>
    </source>
</evidence>
<keyword evidence="10 11" id="KW-0804">Transcription</keyword>
<comment type="similarity">
    <text evidence="2 11">Belongs to the WhiB family.</text>
</comment>
<dbReference type="Proteomes" id="UP000176288">
    <property type="component" value="Chromosome"/>
</dbReference>
<dbReference type="InterPro" id="IPR003482">
    <property type="entry name" value="Whib"/>
</dbReference>
<keyword evidence="4 11" id="KW-0479">Metal-binding</keyword>
<dbReference type="GO" id="GO:0005737">
    <property type="term" value="C:cytoplasm"/>
    <property type="evidence" value="ECO:0007669"/>
    <property type="project" value="UniProtKB-SubCell"/>
</dbReference>
<gene>
    <name evidence="11" type="primary">whiB</name>
    <name evidence="14" type="ORF">BK816_02875</name>
</gene>
<keyword evidence="9 11" id="KW-1015">Disulfide bond</keyword>
<dbReference type="EMBL" id="CP017812">
    <property type="protein sequence ID" value="AOZ72372.1"/>
    <property type="molecule type" value="Genomic_DNA"/>
</dbReference>
<feature type="binding site" evidence="11">
    <location>
        <position position="46"/>
    </location>
    <ligand>
        <name>[4Fe-4S] cluster</name>
        <dbReference type="ChEBI" id="CHEBI:49883"/>
    </ligand>
</feature>
<evidence type="ECO:0000256" key="8">
    <source>
        <dbReference type="ARBA" id="ARBA00023125"/>
    </source>
</evidence>
<evidence type="ECO:0000256" key="7">
    <source>
        <dbReference type="ARBA" id="ARBA00023015"/>
    </source>
</evidence>
<dbReference type="GO" id="GO:0046872">
    <property type="term" value="F:metal ion binding"/>
    <property type="evidence" value="ECO:0007669"/>
    <property type="project" value="UniProtKB-KW"/>
</dbReference>
<evidence type="ECO:0000256" key="3">
    <source>
        <dbReference type="ARBA" id="ARBA00022485"/>
    </source>
</evidence>
<keyword evidence="5 11" id="KW-0408">Iron</keyword>
<dbReference type="AlphaFoldDB" id="A0A1D9MJA8"/>
<dbReference type="Pfam" id="PF02467">
    <property type="entry name" value="Whib"/>
    <property type="match status" value="1"/>
</dbReference>
<feature type="binding site" evidence="11">
    <location>
        <position position="40"/>
    </location>
    <ligand>
        <name>[4Fe-4S] cluster</name>
        <dbReference type="ChEBI" id="CHEBI:49883"/>
    </ligand>
</feature>
<feature type="region of interest" description="Disordered" evidence="12">
    <location>
        <begin position="60"/>
        <end position="88"/>
    </location>
</feature>
<dbReference type="PANTHER" id="PTHR38839:SF6">
    <property type="entry name" value="TRANSCRIPTIONAL REGULATOR WHIB1"/>
    <property type="match status" value="1"/>
</dbReference>
<sequence length="104" mass="11569">MEWRSEAACLEEDPELFFPIGSSAAALRQAEAAKAVCQRCPVMDECLNWALDNPAEFGIWGGTDESQRRDMRRNGSYTPPSVTSSNRPLSFEAALELSEQHYVA</sequence>
<feature type="binding site" evidence="11">
    <location>
        <position position="37"/>
    </location>
    <ligand>
        <name>[4Fe-4S] cluster</name>
        <dbReference type="ChEBI" id="CHEBI:49883"/>
    </ligand>
</feature>
<evidence type="ECO:0000259" key="13">
    <source>
        <dbReference type="PROSITE" id="PS51674"/>
    </source>
</evidence>
<comment type="PTM">
    <text evidence="11">Upon Fe-S cluster removal intramolecular disulfide bonds are formed.</text>
</comment>
<proteinExistence type="inferred from homology"/>
<dbReference type="OrthoDB" id="8104048at2"/>